<accession>A0A1B3Z8P0</accession>
<proteinExistence type="predicted"/>
<evidence type="ECO:0000313" key="1">
    <source>
        <dbReference type="EMBL" id="AOH83798.1"/>
    </source>
</evidence>
<organism evidence="1 2">
    <name type="scientific">Sphingomonas panacis</name>
    <dbReference type="NCBI Taxonomy" id="1560345"/>
    <lineage>
        <taxon>Bacteria</taxon>
        <taxon>Pseudomonadati</taxon>
        <taxon>Pseudomonadota</taxon>
        <taxon>Alphaproteobacteria</taxon>
        <taxon>Sphingomonadales</taxon>
        <taxon>Sphingomonadaceae</taxon>
        <taxon>Sphingomonas</taxon>
    </lineage>
</organism>
<evidence type="ECO:0008006" key="3">
    <source>
        <dbReference type="Google" id="ProtNLM"/>
    </source>
</evidence>
<dbReference type="InterPro" id="IPR011990">
    <property type="entry name" value="TPR-like_helical_dom_sf"/>
</dbReference>
<evidence type="ECO:0000313" key="2">
    <source>
        <dbReference type="Proteomes" id="UP000094256"/>
    </source>
</evidence>
<gene>
    <name evidence="1" type="ORF">AWL63_07260</name>
</gene>
<dbReference type="AlphaFoldDB" id="A0A1B3Z8P0"/>
<dbReference type="STRING" id="1560345.AWL63_07260"/>
<dbReference type="EMBL" id="CP014168">
    <property type="protein sequence ID" value="AOH83798.1"/>
    <property type="molecule type" value="Genomic_DNA"/>
</dbReference>
<dbReference type="Gene3D" id="1.25.40.10">
    <property type="entry name" value="Tetratricopeptide repeat domain"/>
    <property type="match status" value="1"/>
</dbReference>
<protein>
    <recommendedName>
        <fullName evidence="3">Tetratricopeptide repeat protein</fullName>
    </recommendedName>
</protein>
<name>A0A1B3Z8P0_9SPHN</name>
<dbReference type="Proteomes" id="UP000094256">
    <property type="component" value="Chromosome"/>
</dbReference>
<sequence>MPHVRTRIRRVPTRAERVRAAVLIGVAVLAGAGITAVDFAADASVVPEVATQVDPRNSDVLANLAENTANTDLDAAHALALRAIASNPLDDRALVVAALARTSTNEIARADGLFGLVTTLTRRQPLAGAWMFDVLASRGDYAGAIDHADAALRRRSAADTDVMPVMIKITGTGRALPALARKLATMPPWRDDFFGALVRSKEGNGLALMTALKQAGDHTAPVEVAAMASQQIAAGSTANARAVWLKGFGSPLPPLLSPNFEAMVQYGDFGWTFGARGGAQIVARGDAADGKPGHALEVQPSRTGKRPLPVVQQAMLLESGGHRVTFEGRSVGGTQSVASVVVRCAGTDQELGRAGVPAGQHWAPGGFGFFVPPTDCPIQKLVIEAVPNLTQGGSPTLIDTFRVE</sequence>
<dbReference type="KEGG" id="span:AWL63_07260"/>
<reference evidence="1 2" key="1">
    <citation type="submission" date="2016-01" db="EMBL/GenBank/DDBJ databases">
        <title>Complete genome and mega plasmid sequence of Sphingomonas panacis DCY99 elicits systemic resistance in rice to Xanthomonas oryzae.</title>
        <authorList>
            <person name="Kim Y.J."/>
            <person name="Yang D.C."/>
            <person name="Sing P."/>
        </authorList>
    </citation>
    <scope>NUCLEOTIDE SEQUENCE [LARGE SCALE GENOMIC DNA]</scope>
    <source>
        <strain evidence="1 2">DCY99</strain>
    </source>
</reference>
<keyword evidence="2" id="KW-1185">Reference proteome</keyword>
<dbReference type="SUPFAM" id="SSF48452">
    <property type="entry name" value="TPR-like"/>
    <property type="match status" value="1"/>
</dbReference>